<keyword evidence="1" id="KW-1133">Transmembrane helix</keyword>
<accession>A0A1A0H9T0</accession>
<feature type="transmembrane region" description="Helical" evidence="1">
    <location>
        <begin position="42"/>
        <end position="64"/>
    </location>
</feature>
<dbReference type="RefSeq" id="XP_018711293.1">
    <property type="nucleotide sequence ID" value="XM_018854980.1"/>
</dbReference>
<gene>
    <name evidence="2" type="ORF">METBIDRAFT_205698</name>
</gene>
<proteinExistence type="predicted"/>
<keyword evidence="3" id="KW-1185">Reference proteome</keyword>
<keyword evidence="1" id="KW-0472">Membrane</keyword>
<keyword evidence="1" id="KW-0812">Transmembrane</keyword>
<dbReference type="EMBL" id="LXTC01000004">
    <property type="protein sequence ID" value="OBA20771.1"/>
    <property type="molecule type" value="Genomic_DNA"/>
</dbReference>
<feature type="transmembrane region" description="Helical" evidence="1">
    <location>
        <begin position="20"/>
        <end position="36"/>
    </location>
</feature>
<dbReference type="Proteomes" id="UP000092555">
    <property type="component" value="Unassembled WGS sequence"/>
</dbReference>
<name>A0A1A0H9T0_9ASCO</name>
<evidence type="ECO:0000313" key="3">
    <source>
        <dbReference type="Proteomes" id="UP000092555"/>
    </source>
</evidence>
<comment type="caution">
    <text evidence="2">The sequence shown here is derived from an EMBL/GenBank/DDBJ whole genome shotgun (WGS) entry which is preliminary data.</text>
</comment>
<evidence type="ECO:0000313" key="2">
    <source>
        <dbReference type="EMBL" id="OBA20771.1"/>
    </source>
</evidence>
<protein>
    <submittedName>
        <fullName evidence="2">Uncharacterized protein</fullName>
    </submittedName>
</protein>
<dbReference type="AlphaFoldDB" id="A0A1A0H9T0"/>
<evidence type="ECO:0000256" key="1">
    <source>
        <dbReference type="SAM" id="Phobius"/>
    </source>
</evidence>
<sequence length="82" mass="9875">MSTNCQRTLVDFSKQTRRGSAFCFAFLFFLFCFYVFLFCFYVFLFCFYVILFCFYVFLFCFYLFPHFGSISARRGSEYALPG</sequence>
<reference evidence="2 3" key="1">
    <citation type="submission" date="2016-05" db="EMBL/GenBank/DDBJ databases">
        <title>Comparative genomics of biotechnologically important yeasts.</title>
        <authorList>
            <consortium name="DOE Joint Genome Institute"/>
            <person name="Riley R."/>
            <person name="Haridas S."/>
            <person name="Wolfe K.H."/>
            <person name="Lopes M.R."/>
            <person name="Hittinger C.T."/>
            <person name="Goker M."/>
            <person name="Salamov A."/>
            <person name="Wisecaver J."/>
            <person name="Long T.M."/>
            <person name="Aerts A.L."/>
            <person name="Barry K."/>
            <person name="Choi C."/>
            <person name="Clum A."/>
            <person name="Coughlan A.Y."/>
            <person name="Deshpande S."/>
            <person name="Douglass A.P."/>
            <person name="Hanson S.J."/>
            <person name="Klenk H.-P."/>
            <person name="LaButti K."/>
            <person name="Lapidus A."/>
            <person name="Lindquist E."/>
            <person name="Lipzen A."/>
            <person name="Meier-kolthoff J.P."/>
            <person name="Ohm R.A."/>
            <person name="Otillar R.P."/>
            <person name="Pangilinan J."/>
            <person name="Peng Y."/>
            <person name="Rokas A."/>
            <person name="Rosa C.A."/>
            <person name="Scheuner C."/>
            <person name="Sibirny A.A."/>
            <person name="Slot J.C."/>
            <person name="Stielow J.B."/>
            <person name="Sun H."/>
            <person name="Kurtzman C.P."/>
            <person name="Blackwell M."/>
            <person name="Grigoriev I.V."/>
            <person name="Jeffries T.W."/>
        </authorList>
    </citation>
    <scope>NUCLEOTIDE SEQUENCE [LARGE SCALE GENOMIC DNA]</scope>
    <source>
        <strain evidence="2 3">NRRL YB-4993</strain>
    </source>
</reference>
<dbReference type="GeneID" id="30027956"/>
<organism evidence="2 3">
    <name type="scientific">Metschnikowia bicuspidata var. bicuspidata NRRL YB-4993</name>
    <dbReference type="NCBI Taxonomy" id="869754"/>
    <lineage>
        <taxon>Eukaryota</taxon>
        <taxon>Fungi</taxon>
        <taxon>Dikarya</taxon>
        <taxon>Ascomycota</taxon>
        <taxon>Saccharomycotina</taxon>
        <taxon>Pichiomycetes</taxon>
        <taxon>Metschnikowiaceae</taxon>
        <taxon>Metschnikowia</taxon>
    </lineage>
</organism>